<gene>
    <name evidence="1" type="ORF">BDV98DRAFT_360705</name>
</gene>
<organism evidence="1 2">
    <name type="scientific">Pterulicium gracile</name>
    <dbReference type="NCBI Taxonomy" id="1884261"/>
    <lineage>
        <taxon>Eukaryota</taxon>
        <taxon>Fungi</taxon>
        <taxon>Dikarya</taxon>
        <taxon>Basidiomycota</taxon>
        <taxon>Agaricomycotina</taxon>
        <taxon>Agaricomycetes</taxon>
        <taxon>Agaricomycetidae</taxon>
        <taxon>Agaricales</taxon>
        <taxon>Pleurotineae</taxon>
        <taxon>Pterulaceae</taxon>
        <taxon>Pterulicium</taxon>
    </lineage>
</organism>
<evidence type="ECO:0000313" key="1">
    <source>
        <dbReference type="EMBL" id="TFL04106.1"/>
    </source>
</evidence>
<evidence type="ECO:0000313" key="2">
    <source>
        <dbReference type="Proteomes" id="UP000305067"/>
    </source>
</evidence>
<dbReference type="AlphaFoldDB" id="A0A5C3QQ42"/>
<protein>
    <submittedName>
        <fullName evidence="1">Uncharacterized protein</fullName>
    </submittedName>
</protein>
<dbReference type="Proteomes" id="UP000305067">
    <property type="component" value="Unassembled WGS sequence"/>
</dbReference>
<name>A0A5C3QQ42_9AGAR</name>
<proteinExistence type="predicted"/>
<sequence>MINAGAGRKRIPKILCFDHVSNPALRRAKTDATKYSTPRRTSAWEGSSTVFRALGLLISILIMGASEGRSLMSYVLRDFCRLAIGLQQNVCRTDGETNLDSMHGCTLIRVEEQAPFLTVDLLFHIHMR</sequence>
<dbReference type="EMBL" id="ML178819">
    <property type="protein sequence ID" value="TFL04106.1"/>
    <property type="molecule type" value="Genomic_DNA"/>
</dbReference>
<keyword evidence="2" id="KW-1185">Reference proteome</keyword>
<reference evidence="1 2" key="1">
    <citation type="journal article" date="2019" name="Nat. Ecol. Evol.">
        <title>Megaphylogeny resolves global patterns of mushroom evolution.</title>
        <authorList>
            <person name="Varga T."/>
            <person name="Krizsan K."/>
            <person name="Foldi C."/>
            <person name="Dima B."/>
            <person name="Sanchez-Garcia M."/>
            <person name="Sanchez-Ramirez S."/>
            <person name="Szollosi G.J."/>
            <person name="Szarkandi J.G."/>
            <person name="Papp V."/>
            <person name="Albert L."/>
            <person name="Andreopoulos W."/>
            <person name="Angelini C."/>
            <person name="Antonin V."/>
            <person name="Barry K.W."/>
            <person name="Bougher N.L."/>
            <person name="Buchanan P."/>
            <person name="Buyck B."/>
            <person name="Bense V."/>
            <person name="Catcheside P."/>
            <person name="Chovatia M."/>
            <person name="Cooper J."/>
            <person name="Damon W."/>
            <person name="Desjardin D."/>
            <person name="Finy P."/>
            <person name="Geml J."/>
            <person name="Haridas S."/>
            <person name="Hughes K."/>
            <person name="Justo A."/>
            <person name="Karasinski D."/>
            <person name="Kautmanova I."/>
            <person name="Kiss B."/>
            <person name="Kocsube S."/>
            <person name="Kotiranta H."/>
            <person name="LaButti K.M."/>
            <person name="Lechner B.E."/>
            <person name="Liimatainen K."/>
            <person name="Lipzen A."/>
            <person name="Lukacs Z."/>
            <person name="Mihaltcheva S."/>
            <person name="Morgado L.N."/>
            <person name="Niskanen T."/>
            <person name="Noordeloos M.E."/>
            <person name="Ohm R.A."/>
            <person name="Ortiz-Santana B."/>
            <person name="Ovrebo C."/>
            <person name="Racz N."/>
            <person name="Riley R."/>
            <person name="Savchenko A."/>
            <person name="Shiryaev A."/>
            <person name="Soop K."/>
            <person name="Spirin V."/>
            <person name="Szebenyi C."/>
            <person name="Tomsovsky M."/>
            <person name="Tulloss R.E."/>
            <person name="Uehling J."/>
            <person name="Grigoriev I.V."/>
            <person name="Vagvolgyi C."/>
            <person name="Papp T."/>
            <person name="Martin F.M."/>
            <person name="Miettinen O."/>
            <person name="Hibbett D.S."/>
            <person name="Nagy L.G."/>
        </authorList>
    </citation>
    <scope>NUCLEOTIDE SEQUENCE [LARGE SCALE GENOMIC DNA]</scope>
    <source>
        <strain evidence="1 2">CBS 309.79</strain>
    </source>
</reference>
<accession>A0A5C3QQ42</accession>